<keyword evidence="2" id="KW-1185">Reference proteome</keyword>
<dbReference type="EMBL" id="LAJY01000452">
    <property type="protein sequence ID" value="KJV08772.1"/>
    <property type="molecule type" value="Genomic_DNA"/>
</dbReference>
<name>A0A0F3IQ82_9PROT</name>
<proteinExistence type="predicted"/>
<accession>A0A0F3IQ82</accession>
<organism evidence="1 2">
    <name type="scientific">Elstera litoralis</name>
    <dbReference type="NCBI Taxonomy" id="552518"/>
    <lineage>
        <taxon>Bacteria</taxon>
        <taxon>Pseudomonadati</taxon>
        <taxon>Pseudomonadota</taxon>
        <taxon>Alphaproteobacteria</taxon>
        <taxon>Rhodospirillales</taxon>
        <taxon>Rhodospirillaceae</taxon>
        <taxon>Elstera</taxon>
    </lineage>
</organism>
<evidence type="ECO:0000313" key="2">
    <source>
        <dbReference type="Proteomes" id="UP000033774"/>
    </source>
</evidence>
<evidence type="ECO:0000313" key="1">
    <source>
        <dbReference type="EMBL" id="KJV08772.1"/>
    </source>
</evidence>
<dbReference type="RefSeq" id="WP_045776686.1">
    <property type="nucleotide sequence ID" value="NZ_LAJY01000452.1"/>
</dbReference>
<sequence length="247" mass="25167">MPNANPLRLLLAVAGVPSAETGRALQALSGALRGVGVAPILLSGWAGAGRLRVERSDAEGFPVYRSDAPLADIGLLAVMERPSLAVLVGAEALPLAGPLVAMGLPVILVVTGDQPLDLGALENTGLLALAATTPVEAARLARLQSGPVIALPLPAPEKARFEGDGAAILVLGGQRAEGGAVAVALAEARPAYRFIFPATVAQVPALLGRVSRLTNTQILAIDESVPPLRLGLLPNCVGVPPWETLAR</sequence>
<dbReference type="Proteomes" id="UP000033774">
    <property type="component" value="Unassembled WGS sequence"/>
</dbReference>
<protein>
    <submittedName>
        <fullName evidence="1">Uncharacterized protein</fullName>
    </submittedName>
</protein>
<dbReference type="AlphaFoldDB" id="A0A0F3IQ82"/>
<gene>
    <name evidence="1" type="ORF">VZ95_15625</name>
</gene>
<comment type="caution">
    <text evidence="1">The sequence shown here is derived from an EMBL/GenBank/DDBJ whole genome shotgun (WGS) entry which is preliminary data.</text>
</comment>
<reference evidence="1 2" key="1">
    <citation type="submission" date="2015-03" db="EMBL/GenBank/DDBJ databases">
        <title>Draft genome sequence of Elstera litoralis.</title>
        <authorList>
            <person name="Rahalkar M.C."/>
            <person name="Dhakephalkar P.K."/>
            <person name="Pore S.D."/>
            <person name="Arora P."/>
            <person name="Kapse N.G."/>
            <person name="Pandit P.S."/>
        </authorList>
    </citation>
    <scope>NUCLEOTIDE SEQUENCE [LARGE SCALE GENOMIC DNA]</scope>
    <source>
        <strain evidence="1 2">Dia-1</strain>
    </source>
</reference>